<dbReference type="Proteomes" id="UP000630594">
    <property type="component" value="Unassembled WGS sequence"/>
</dbReference>
<reference evidence="2 3" key="1">
    <citation type="journal article" date="2008" name="Int. J. Syst. Evol. Microbiol.">
        <title>Nocardioides daphniae sp. nov., isolated from Daphnia cucullata (Crustacea: Cladocera).</title>
        <authorList>
            <person name="Toth E.M."/>
            <person name="Keki Z."/>
            <person name="Homonnay Z.G."/>
            <person name="Borsodi A.K."/>
            <person name="Marialigeti K."/>
            <person name="Schumann P."/>
        </authorList>
    </citation>
    <scope>NUCLEOTIDE SEQUENCE [LARGE SCALE GENOMIC DNA]</scope>
    <source>
        <strain evidence="2 3">JCM 16608</strain>
    </source>
</reference>
<evidence type="ECO:0000313" key="3">
    <source>
        <dbReference type="Proteomes" id="UP000297025"/>
    </source>
</evidence>
<evidence type="ECO:0000313" key="4">
    <source>
        <dbReference type="Proteomes" id="UP000630594"/>
    </source>
</evidence>
<dbReference type="Proteomes" id="UP000297025">
    <property type="component" value="Chromosome"/>
</dbReference>
<dbReference type="KEGG" id="ndp:E2C04_14525"/>
<evidence type="ECO:0000313" key="1">
    <source>
        <dbReference type="EMBL" id="GGD22164.1"/>
    </source>
</evidence>
<organism evidence="2 3">
    <name type="scientific">Nocardioides daphniae</name>
    <dbReference type="NCBI Taxonomy" id="402297"/>
    <lineage>
        <taxon>Bacteria</taxon>
        <taxon>Bacillati</taxon>
        <taxon>Actinomycetota</taxon>
        <taxon>Actinomycetes</taxon>
        <taxon>Propionibacteriales</taxon>
        <taxon>Nocardioidaceae</taxon>
        <taxon>Nocardioides</taxon>
    </lineage>
</organism>
<protein>
    <submittedName>
        <fullName evidence="2">Uncharacterized protein</fullName>
    </submittedName>
</protein>
<dbReference type="OrthoDB" id="5147309at2"/>
<gene>
    <name evidence="2" type="ORF">E2C04_14525</name>
    <name evidence="1" type="ORF">GCM10007231_21580</name>
</gene>
<reference evidence="1" key="5">
    <citation type="submission" date="2024-05" db="EMBL/GenBank/DDBJ databases">
        <authorList>
            <person name="Sun Q."/>
            <person name="Sedlacek I."/>
        </authorList>
    </citation>
    <scope>NUCLEOTIDE SEQUENCE</scope>
    <source>
        <strain evidence="1">CCM 7403</strain>
    </source>
</reference>
<keyword evidence="4" id="KW-1185">Reference proteome</keyword>
<name>A0A4P7UDZ8_9ACTN</name>
<evidence type="ECO:0000313" key="2">
    <source>
        <dbReference type="EMBL" id="QCC78094.1"/>
    </source>
</evidence>
<accession>A0A4P7UDZ8</accession>
<proteinExistence type="predicted"/>
<dbReference type="RefSeq" id="WP_135833132.1">
    <property type="nucleotide sequence ID" value="NZ_BMCK01000003.1"/>
</dbReference>
<dbReference type="AlphaFoldDB" id="A0A4P7UDZ8"/>
<sequence>MVRPTHWGDWASSQRLQFWFDVGPGGWATAGISLRGLRAVVSASHVTDALGDLLRAVSDLCAGAEEARCAWAEDPGEFRWLLRRAGGAVLVRIVHVTTYAPEARDDDGHTVWEGSVPLQDLVRAVVDASQSVLEDVASDSSAAAWQAYGFPHGTVAELESRLASWPELPVDDRTQSPT</sequence>
<reference evidence="2" key="4">
    <citation type="submission" date="2019-03" db="EMBL/GenBank/DDBJ databases">
        <authorList>
            <person name="Huang Y."/>
        </authorList>
    </citation>
    <scope>NUCLEOTIDE SEQUENCE</scope>
    <source>
        <strain evidence="2">JCM 16608</strain>
    </source>
</reference>
<dbReference type="EMBL" id="BMCK01000003">
    <property type="protein sequence ID" value="GGD22164.1"/>
    <property type="molecule type" value="Genomic_DNA"/>
</dbReference>
<dbReference type="EMBL" id="CP038462">
    <property type="protein sequence ID" value="QCC78094.1"/>
    <property type="molecule type" value="Genomic_DNA"/>
</dbReference>
<reference evidence="4" key="3">
    <citation type="journal article" date="2019" name="Int. J. Syst. Evol. Microbiol.">
        <title>The Global Catalogue of Microorganisms (GCM) 10K type strain sequencing project: providing services to taxonomists for standard genome sequencing and annotation.</title>
        <authorList>
            <consortium name="The Broad Institute Genomics Platform"/>
            <consortium name="The Broad Institute Genome Sequencing Center for Infectious Disease"/>
            <person name="Wu L."/>
            <person name="Ma J."/>
        </authorList>
    </citation>
    <scope>NUCLEOTIDE SEQUENCE [LARGE SCALE GENOMIC DNA]</scope>
    <source>
        <strain evidence="4">CCM 7403</strain>
    </source>
</reference>
<reference evidence="1" key="2">
    <citation type="journal article" date="2014" name="Int. J. Syst. Evol. Microbiol.">
        <title>Complete genome of a new Firmicutes species belonging to the dominant human colonic microbiota ('Ruminococcus bicirculans') reveals two chromosomes and a selective capacity to utilize plant glucans.</title>
        <authorList>
            <consortium name="NISC Comparative Sequencing Program"/>
            <person name="Wegmann U."/>
            <person name="Louis P."/>
            <person name="Goesmann A."/>
            <person name="Henrissat B."/>
            <person name="Duncan S.H."/>
            <person name="Flint H.J."/>
        </authorList>
    </citation>
    <scope>NUCLEOTIDE SEQUENCE</scope>
    <source>
        <strain evidence="1">CCM 7403</strain>
    </source>
</reference>